<keyword evidence="9" id="KW-1185">Reference proteome</keyword>
<dbReference type="InterPro" id="IPR010510">
    <property type="entry name" value="FGF1-bd"/>
</dbReference>
<organism evidence="8 9">
    <name type="scientific">Knipowitschia caucasica</name>
    <name type="common">Caucasian dwarf goby</name>
    <name type="synonym">Pomatoschistus caucasicus</name>
    <dbReference type="NCBI Taxonomy" id="637954"/>
    <lineage>
        <taxon>Eukaryota</taxon>
        <taxon>Metazoa</taxon>
        <taxon>Chordata</taxon>
        <taxon>Craniata</taxon>
        <taxon>Vertebrata</taxon>
        <taxon>Euteleostomi</taxon>
        <taxon>Actinopterygii</taxon>
        <taxon>Neopterygii</taxon>
        <taxon>Teleostei</taxon>
        <taxon>Neoteleostei</taxon>
        <taxon>Acanthomorphata</taxon>
        <taxon>Gobiaria</taxon>
        <taxon>Gobiiformes</taxon>
        <taxon>Gobioidei</taxon>
        <taxon>Gobiidae</taxon>
        <taxon>Gobiinae</taxon>
        <taxon>Knipowitschia</taxon>
    </lineage>
</organism>
<keyword evidence="4 7" id="KW-0732">Signal</keyword>
<sequence length="188" mass="21215">MAFFTNAAIFLILACVSHQLALSFSNTVRKPRPTRSLQPIKGKTLTKDKAHCTWAVTGDQRAFTMGVTCSKAGKRTSCDYMARPSLCPEFALNPKLYWKQIARSLRKQKSICQDRSALVRAGMCRRAPREAHFKMGGSDRRPRPNVTLTPPPVQSCQPANQRLALEFCQERWTSICTFLFTVVKDQDC</sequence>
<evidence type="ECO:0000256" key="1">
    <source>
        <dbReference type="ARBA" id="ARBA00004613"/>
    </source>
</evidence>
<keyword evidence="6" id="KW-0340">Growth factor binding</keyword>
<comment type="subcellular location">
    <subcellularLocation>
        <location evidence="1">Secreted</location>
    </subcellularLocation>
</comment>
<accession>A0AAV2MHR0</accession>
<dbReference type="PANTHER" id="PTHR15258:SF2">
    <property type="entry name" value="FIBROBLAST GROWTH FACTOR-BINDING PROTEIN 1"/>
    <property type="match status" value="1"/>
</dbReference>
<evidence type="ECO:0000256" key="6">
    <source>
        <dbReference type="ARBA" id="ARBA00023183"/>
    </source>
</evidence>
<evidence type="ECO:0000313" key="9">
    <source>
        <dbReference type="Proteomes" id="UP001497482"/>
    </source>
</evidence>
<feature type="chain" id="PRO_5043517024" evidence="7">
    <location>
        <begin position="24"/>
        <end position="188"/>
    </location>
</feature>
<dbReference type="AlphaFoldDB" id="A0AAV2MHR0"/>
<dbReference type="PANTHER" id="PTHR15258">
    <property type="entry name" value="FGF BINDING PROTEIN-RELATED"/>
    <property type="match status" value="1"/>
</dbReference>
<evidence type="ECO:0000256" key="5">
    <source>
        <dbReference type="ARBA" id="ARBA00023157"/>
    </source>
</evidence>
<evidence type="ECO:0000256" key="4">
    <source>
        <dbReference type="ARBA" id="ARBA00022729"/>
    </source>
</evidence>
<proteinExistence type="inferred from homology"/>
<evidence type="ECO:0000256" key="3">
    <source>
        <dbReference type="ARBA" id="ARBA00022525"/>
    </source>
</evidence>
<gene>
    <name evidence="8" type="ORF">KC01_LOCUS39211</name>
</gene>
<dbReference type="GO" id="GO:0019838">
    <property type="term" value="F:growth factor binding"/>
    <property type="evidence" value="ECO:0007669"/>
    <property type="project" value="UniProtKB-KW"/>
</dbReference>
<keyword evidence="3" id="KW-0964">Secreted</keyword>
<evidence type="ECO:0000313" key="8">
    <source>
        <dbReference type="EMBL" id="CAL1612932.1"/>
    </source>
</evidence>
<feature type="signal peptide" evidence="7">
    <location>
        <begin position="1"/>
        <end position="23"/>
    </location>
</feature>
<reference evidence="8 9" key="1">
    <citation type="submission" date="2024-04" db="EMBL/GenBank/DDBJ databases">
        <authorList>
            <person name="Waldvogel A.-M."/>
            <person name="Schoenle A."/>
        </authorList>
    </citation>
    <scope>NUCLEOTIDE SEQUENCE [LARGE SCALE GENOMIC DNA]</scope>
</reference>
<evidence type="ECO:0000256" key="7">
    <source>
        <dbReference type="SAM" id="SignalP"/>
    </source>
</evidence>
<name>A0AAV2MHR0_KNICA</name>
<evidence type="ECO:0000256" key="2">
    <source>
        <dbReference type="ARBA" id="ARBA00008326"/>
    </source>
</evidence>
<comment type="similarity">
    <text evidence="2">Belongs to the fibroblast growth factor-binding protein family.</text>
</comment>
<keyword evidence="5" id="KW-1015">Disulfide bond</keyword>
<protein>
    <submittedName>
        <fullName evidence="8">Uncharacterized protein</fullName>
    </submittedName>
</protein>
<dbReference type="EMBL" id="OZ035830">
    <property type="protein sequence ID" value="CAL1612932.1"/>
    <property type="molecule type" value="Genomic_DNA"/>
</dbReference>
<dbReference type="GO" id="GO:0007267">
    <property type="term" value="P:cell-cell signaling"/>
    <property type="evidence" value="ECO:0007669"/>
    <property type="project" value="TreeGrafter"/>
</dbReference>
<dbReference type="Proteomes" id="UP001497482">
    <property type="component" value="Chromosome 8"/>
</dbReference>
<dbReference type="GO" id="GO:0005576">
    <property type="term" value="C:extracellular region"/>
    <property type="evidence" value="ECO:0007669"/>
    <property type="project" value="UniProtKB-SubCell"/>
</dbReference>
<dbReference type="Pfam" id="PF06473">
    <property type="entry name" value="FGF-BP1"/>
    <property type="match status" value="1"/>
</dbReference>